<evidence type="ECO:0000313" key="4">
    <source>
        <dbReference type="EMBL" id="MBD5781846.1"/>
    </source>
</evidence>
<comment type="caution">
    <text evidence="4">The sequence shown here is derived from an EMBL/GenBank/DDBJ whole genome shotgun (WGS) entry which is preliminary data.</text>
</comment>
<feature type="region of interest" description="Disordered" evidence="1">
    <location>
        <begin position="1"/>
        <end position="30"/>
    </location>
</feature>
<dbReference type="PANTHER" id="PTHR40547:SF1">
    <property type="entry name" value="SLL0298 PROTEIN"/>
    <property type="match status" value="1"/>
</dbReference>
<feature type="domain" description="DUF2062" evidence="3">
    <location>
        <begin position="66"/>
        <end position="188"/>
    </location>
</feature>
<dbReference type="Proteomes" id="UP000622317">
    <property type="component" value="Unassembled WGS sequence"/>
</dbReference>
<name>A0A927IJ16_9BACT</name>
<protein>
    <submittedName>
        <fullName evidence="4">DUF2062 domain-containing protein</fullName>
    </submittedName>
</protein>
<feature type="transmembrane region" description="Helical" evidence="2">
    <location>
        <begin position="122"/>
        <end position="144"/>
    </location>
</feature>
<feature type="transmembrane region" description="Helical" evidence="2">
    <location>
        <begin position="164"/>
        <end position="186"/>
    </location>
</feature>
<sequence>MNEPRASRITIPSHMKNNVETETRQDEEHRSRVHSRIRRTKRFLRPLPRRANLHRWPVIKWFAKAARKTPHLWRFGEREVRMAIYMGSIIAFLPIFGAQFAVAFLVALALRANLLVIMSVQLVTNPITFAPIYLLTKMFGAWLVDIWGLPSLHSGISKGAYEMIIGGLVVGIIFGFIVDLVFRFFVFRRLNKSVNVKRMLKS</sequence>
<dbReference type="InterPro" id="IPR018639">
    <property type="entry name" value="DUF2062"/>
</dbReference>
<accession>A0A927IJ16</accession>
<keyword evidence="2" id="KW-0472">Membrane</keyword>
<dbReference type="PANTHER" id="PTHR40547">
    <property type="entry name" value="SLL0298 PROTEIN"/>
    <property type="match status" value="1"/>
</dbReference>
<keyword evidence="5" id="KW-1185">Reference proteome</keyword>
<keyword evidence="2" id="KW-0812">Transmembrane</keyword>
<gene>
    <name evidence="4" type="ORF">IEN85_20260</name>
</gene>
<dbReference type="AlphaFoldDB" id="A0A927IJ16"/>
<proteinExistence type="predicted"/>
<dbReference type="RefSeq" id="WP_191618924.1">
    <property type="nucleotide sequence ID" value="NZ_JACYFG010000051.1"/>
</dbReference>
<dbReference type="Pfam" id="PF09835">
    <property type="entry name" value="DUF2062"/>
    <property type="match status" value="1"/>
</dbReference>
<evidence type="ECO:0000259" key="3">
    <source>
        <dbReference type="Pfam" id="PF09835"/>
    </source>
</evidence>
<evidence type="ECO:0000256" key="2">
    <source>
        <dbReference type="SAM" id="Phobius"/>
    </source>
</evidence>
<feature type="transmembrane region" description="Helical" evidence="2">
    <location>
        <begin position="82"/>
        <end position="110"/>
    </location>
</feature>
<feature type="compositionally biased region" description="Basic and acidic residues" evidence="1">
    <location>
        <begin position="17"/>
        <end position="30"/>
    </location>
</feature>
<dbReference type="EMBL" id="JACYFG010000051">
    <property type="protein sequence ID" value="MBD5781846.1"/>
    <property type="molecule type" value="Genomic_DNA"/>
</dbReference>
<reference evidence="4" key="1">
    <citation type="submission" date="2020-09" db="EMBL/GenBank/DDBJ databases">
        <title>Pelagicoccus enzymogenes sp. nov. with an EPS production, isolated from marine sediment.</title>
        <authorList>
            <person name="Feng X."/>
        </authorList>
    </citation>
    <scope>NUCLEOTIDE SEQUENCE</scope>
    <source>
        <strain evidence="4">NFK12</strain>
    </source>
</reference>
<evidence type="ECO:0000313" key="5">
    <source>
        <dbReference type="Proteomes" id="UP000622317"/>
    </source>
</evidence>
<evidence type="ECO:0000256" key="1">
    <source>
        <dbReference type="SAM" id="MobiDB-lite"/>
    </source>
</evidence>
<keyword evidence="2" id="KW-1133">Transmembrane helix</keyword>
<organism evidence="4 5">
    <name type="scientific">Pelagicoccus enzymogenes</name>
    <dbReference type="NCBI Taxonomy" id="2773457"/>
    <lineage>
        <taxon>Bacteria</taxon>
        <taxon>Pseudomonadati</taxon>
        <taxon>Verrucomicrobiota</taxon>
        <taxon>Opitutia</taxon>
        <taxon>Puniceicoccales</taxon>
        <taxon>Pelagicoccaceae</taxon>
        <taxon>Pelagicoccus</taxon>
    </lineage>
</organism>